<dbReference type="SUPFAM" id="SSF56219">
    <property type="entry name" value="DNase I-like"/>
    <property type="match status" value="1"/>
</dbReference>
<reference evidence="2 3" key="1">
    <citation type="journal article" date="2022" name="Nat. Ecol. Evol.">
        <title>A masculinizing supergene underlies an exaggerated male reproductive morph in a spider.</title>
        <authorList>
            <person name="Hendrickx F."/>
            <person name="De Corte Z."/>
            <person name="Sonet G."/>
            <person name="Van Belleghem S.M."/>
            <person name="Kostlbacher S."/>
            <person name="Vangestel C."/>
        </authorList>
    </citation>
    <scope>NUCLEOTIDE SEQUENCE [LARGE SCALE GENOMIC DNA]</scope>
    <source>
        <strain evidence="2">W744_W776</strain>
    </source>
</reference>
<sequence>MPRFSQCNLGRGKTAMTELAATADGDISDILLLQEPYLDQNGCIGGLPLTWRKIHKPHSQTAVVVTNAKFSVVQVHISNCVAAATVTAGTEVLTVISAYFSPALSLRVGLEELGTLLDGLDMRRVVIRGDFNAHYPNWGPVRNTHRALDRGVSVISFATSRAMLI</sequence>
<dbReference type="GO" id="GO:0003824">
    <property type="term" value="F:catalytic activity"/>
    <property type="evidence" value="ECO:0007669"/>
    <property type="project" value="InterPro"/>
</dbReference>
<dbReference type="EMBL" id="JAFNEN010000916">
    <property type="protein sequence ID" value="KAG8176152.1"/>
    <property type="molecule type" value="Genomic_DNA"/>
</dbReference>
<comment type="caution">
    <text evidence="2">The sequence shown here is derived from an EMBL/GenBank/DDBJ whole genome shotgun (WGS) entry which is preliminary data.</text>
</comment>
<accession>A0AAV6TW14</accession>
<dbReference type="AlphaFoldDB" id="A0AAV6TW14"/>
<proteinExistence type="predicted"/>
<keyword evidence="3" id="KW-1185">Reference proteome</keyword>
<dbReference type="Proteomes" id="UP000827092">
    <property type="component" value="Unassembled WGS sequence"/>
</dbReference>
<evidence type="ECO:0000259" key="1">
    <source>
        <dbReference type="Pfam" id="PF14529"/>
    </source>
</evidence>
<name>A0AAV6TW14_9ARAC</name>
<dbReference type="Pfam" id="PF14529">
    <property type="entry name" value="Exo_endo_phos_2"/>
    <property type="match status" value="1"/>
</dbReference>
<feature type="domain" description="Endonuclease/exonuclease/phosphatase" evidence="1">
    <location>
        <begin position="94"/>
        <end position="162"/>
    </location>
</feature>
<evidence type="ECO:0000313" key="3">
    <source>
        <dbReference type="Proteomes" id="UP000827092"/>
    </source>
</evidence>
<gene>
    <name evidence="2" type="ORF">JTE90_012405</name>
</gene>
<dbReference type="Gene3D" id="3.60.10.10">
    <property type="entry name" value="Endonuclease/exonuclease/phosphatase"/>
    <property type="match status" value="1"/>
</dbReference>
<protein>
    <recommendedName>
        <fullName evidence="1">Endonuclease/exonuclease/phosphatase domain-containing protein</fullName>
    </recommendedName>
</protein>
<evidence type="ECO:0000313" key="2">
    <source>
        <dbReference type="EMBL" id="KAG8176152.1"/>
    </source>
</evidence>
<dbReference type="InterPro" id="IPR005135">
    <property type="entry name" value="Endo/exonuclease/phosphatase"/>
</dbReference>
<organism evidence="2 3">
    <name type="scientific">Oedothorax gibbosus</name>
    <dbReference type="NCBI Taxonomy" id="931172"/>
    <lineage>
        <taxon>Eukaryota</taxon>
        <taxon>Metazoa</taxon>
        <taxon>Ecdysozoa</taxon>
        <taxon>Arthropoda</taxon>
        <taxon>Chelicerata</taxon>
        <taxon>Arachnida</taxon>
        <taxon>Araneae</taxon>
        <taxon>Araneomorphae</taxon>
        <taxon>Entelegynae</taxon>
        <taxon>Araneoidea</taxon>
        <taxon>Linyphiidae</taxon>
        <taxon>Erigoninae</taxon>
        <taxon>Oedothorax</taxon>
    </lineage>
</organism>
<dbReference type="InterPro" id="IPR036691">
    <property type="entry name" value="Endo/exonu/phosph_ase_sf"/>
</dbReference>